<dbReference type="EC" id="3.2.2.26" evidence="1 2"/>
<keyword evidence="1" id="KW-0378">Hydrolase</keyword>
<evidence type="ECO:0000256" key="1">
    <source>
        <dbReference type="HAMAP-Rule" id="MF_00991"/>
    </source>
</evidence>
<reference evidence="4 5" key="1">
    <citation type="submission" date="2010-08" db="EMBL/GenBank/DDBJ databases">
        <title>The draft genome of Desulfovibrio fructosovorans JJ.</title>
        <authorList>
            <consortium name="US DOE Joint Genome Institute (JGI-PGF)"/>
            <person name="Lucas S."/>
            <person name="Copeland A."/>
            <person name="Lapidus A."/>
            <person name="Cheng J.-F."/>
            <person name="Bruce D."/>
            <person name="Goodwin L."/>
            <person name="Pitluck S."/>
            <person name="Land M.L."/>
            <person name="Hauser L."/>
            <person name="Chang Y.-J."/>
            <person name="Jeffries C."/>
            <person name="Wall J.D."/>
            <person name="Stahl D.A."/>
            <person name="Arkin A.P."/>
            <person name="Dehal P."/>
            <person name="Stolyar S.M."/>
            <person name="Hazen T.C."/>
            <person name="Woyke T.J."/>
        </authorList>
    </citation>
    <scope>NUCLEOTIDE SEQUENCE [LARGE SCALE GENOMIC DNA]</scope>
    <source>
        <strain evidence="4 5">JJ</strain>
    </source>
</reference>
<dbReference type="PANTHER" id="PTHR46832">
    <property type="entry name" value="5'-METHYLTHIOADENOSINE/S-ADENOSYLHOMOCYSTEINE NUCLEOSIDASE"/>
    <property type="match status" value="1"/>
</dbReference>
<dbReference type="AlphaFoldDB" id="E1K0U4"/>
<comment type="pathway">
    <text evidence="1">Quinol/quinone metabolism; menaquinone biosynthesis.</text>
</comment>
<dbReference type="GO" id="GO:0008782">
    <property type="term" value="F:adenosylhomocysteine nucleosidase activity"/>
    <property type="evidence" value="ECO:0007669"/>
    <property type="project" value="TreeGrafter"/>
</dbReference>
<dbReference type="HAMAP" id="MF_00991">
    <property type="entry name" value="MqnB"/>
    <property type="match status" value="1"/>
</dbReference>
<dbReference type="EMBL" id="AECZ01000033">
    <property type="protein sequence ID" value="EFL49782.1"/>
    <property type="molecule type" value="Genomic_DNA"/>
</dbReference>
<dbReference type="PANTHER" id="PTHR46832:SF2">
    <property type="entry name" value="FUTALOSINE HYDROLASE"/>
    <property type="match status" value="1"/>
</dbReference>
<dbReference type="UniPathway" id="UPA00079"/>
<dbReference type="InterPro" id="IPR000845">
    <property type="entry name" value="Nucleoside_phosphorylase_d"/>
</dbReference>
<evidence type="ECO:0000313" key="5">
    <source>
        <dbReference type="Proteomes" id="UP000006250"/>
    </source>
</evidence>
<dbReference type="GO" id="GO:0005829">
    <property type="term" value="C:cytosol"/>
    <property type="evidence" value="ECO:0007669"/>
    <property type="project" value="TreeGrafter"/>
</dbReference>
<evidence type="ECO:0000313" key="4">
    <source>
        <dbReference type="EMBL" id="EFL49782.1"/>
    </source>
</evidence>
<dbReference type="InterPro" id="IPR019963">
    <property type="entry name" value="FL_hydrolase_MqnB"/>
</dbReference>
<comment type="similarity">
    <text evidence="1">Belongs to the PNP/UDP phosphorylase family. Futalosine hydrolase subfamily.</text>
</comment>
<evidence type="ECO:0000259" key="3">
    <source>
        <dbReference type="Pfam" id="PF01048"/>
    </source>
</evidence>
<dbReference type="Pfam" id="PF01048">
    <property type="entry name" value="PNP_UDP_1"/>
    <property type="match status" value="1"/>
</dbReference>
<evidence type="ECO:0000256" key="2">
    <source>
        <dbReference type="NCBIfam" id="TIGR03664"/>
    </source>
</evidence>
<gene>
    <name evidence="1" type="primary">mqnB</name>
    <name evidence="4" type="ORF">DesfrDRAFT_3494</name>
</gene>
<comment type="catalytic activity">
    <reaction evidence="1">
        <text>futalosine + H2O = dehypoxanthine futalosine + hypoxanthine</text>
        <dbReference type="Rhea" id="RHEA:25904"/>
        <dbReference type="ChEBI" id="CHEBI:15377"/>
        <dbReference type="ChEBI" id="CHEBI:17368"/>
        <dbReference type="ChEBI" id="CHEBI:58863"/>
        <dbReference type="ChEBI" id="CHEBI:58864"/>
        <dbReference type="EC" id="3.2.2.26"/>
    </reaction>
</comment>
<dbReference type="GO" id="GO:0009234">
    <property type="term" value="P:menaquinone biosynthetic process"/>
    <property type="evidence" value="ECO:0007669"/>
    <property type="project" value="UniProtKB-UniRule"/>
</dbReference>
<dbReference type="NCBIfam" id="TIGR03664">
    <property type="entry name" value="fut_nucase"/>
    <property type="match status" value="1"/>
</dbReference>
<accession>E1K0U4</accession>
<proteinExistence type="inferred from homology"/>
<keyword evidence="5" id="KW-1185">Reference proteome</keyword>
<dbReference type="Gene3D" id="3.40.50.1580">
    <property type="entry name" value="Nucleoside phosphorylase domain"/>
    <property type="match status" value="1"/>
</dbReference>
<dbReference type="GO" id="GO:0009116">
    <property type="term" value="P:nucleoside metabolic process"/>
    <property type="evidence" value="ECO:0007669"/>
    <property type="project" value="InterPro"/>
</dbReference>
<feature type="domain" description="Nucleoside phosphorylase" evidence="3">
    <location>
        <begin position="13"/>
        <end position="240"/>
    </location>
</feature>
<comment type="caution">
    <text evidence="4">The sequence shown here is derived from an EMBL/GenBank/DDBJ whole genome shotgun (WGS) entry which is preliminary data.</text>
</comment>
<dbReference type="GO" id="GO:0008930">
    <property type="term" value="F:methylthioadenosine nucleosidase activity"/>
    <property type="evidence" value="ECO:0007669"/>
    <property type="project" value="TreeGrafter"/>
</dbReference>
<name>E1K0U4_SOLFR</name>
<dbReference type="Proteomes" id="UP000006250">
    <property type="component" value="Unassembled WGS sequence"/>
</dbReference>
<dbReference type="GO" id="GO:0019284">
    <property type="term" value="P:L-methionine salvage from S-adenosylmethionine"/>
    <property type="evidence" value="ECO:0007669"/>
    <property type="project" value="TreeGrafter"/>
</dbReference>
<organism evidence="4 5">
    <name type="scientific">Solidesulfovibrio fructosivorans JJ]</name>
    <dbReference type="NCBI Taxonomy" id="596151"/>
    <lineage>
        <taxon>Bacteria</taxon>
        <taxon>Pseudomonadati</taxon>
        <taxon>Thermodesulfobacteriota</taxon>
        <taxon>Desulfovibrionia</taxon>
        <taxon>Desulfovibrionales</taxon>
        <taxon>Desulfovibrionaceae</taxon>
        <taxon>Solidesulfovibrio</taxon>
    </lineage>
</organism>
<comment type="function">
    <text evidence="1">Catalyzes the hydrolysis of futalosine (FL) to dehypoxanthine futalosine (DHFL) and hypoxanthine, a step in the biosynthesis of menaquinone (MK, vitamin K2).</text>
</comment>
<dbReference type="STRING" id="596151.DesfrDRAFT_3494"/>
<dbReference type="eggNOG" id="COG0775">
    <property type="taxonomic scope" value="Bacteria"/>
</dbReference>
<dbReference type="InterPro" id="IPR035994">
    <property type="entry name" value="Nucleoside_phosphorylase_sf"/>
</dbReference>
<keyword evidence="1" id="KW-0474">Menaquinone biosynthesis</keyword>
<dbReference type="SUPFAM" id="SSF53167">
    <property type="entry name" value="Purine and uridine phosphorylases"/>
    <property type="match status" value="1"/>
</dbReference>
<protein>
    <recommendedName>
        <fullName evidence="1 2">Futalosine hydrolase</fullName>
        <shortName evidence="1">FL hydrolase</shortName>
        <ecNumber evidence="1 2">3.2.2.26</ecNumber>
    </recommendedName>
    <alternativeName>
        <fullName evidence="1">Futalosine nucleosidase</fullName>
    </alternativeName>
    <alternativeName>
        <fullName evidence="1">Menaquinone biosynthetic enzyme MqnB</fullName>
    </alternativeName>
</protein>
<dbReference type="OrthoDB" id="9788270at2"/>
<sequence>MVMAQAQQTCSPLVIVLATAKEYKAALSPLGAPAAPEPGGNVIWRRGGREHLVCVTGVGPVAAAASLGLALGRLGPSVSGVVNLGLAGSFDFAAAPLGALVAATAEAFPEYGLRAKAGVDTQGLGFPQLTLAGVPVYDHLPLAPEADAAAMGLALPESCVLETAVTVAGVSGEPDRAAILSRKYKAATESMEGFAVAMAASMAGVPFLELRAVSNKVGSRPPEDWDLSGALAALGRAADRLLS</sequence>